<dbReference type="GO" id="GO:0003848">
    <property type="term" value="F:2-amino-4-hydroxy-6-hydroxymethyldihydropteridine diphosphokinase activity"/>
    <property type="evidence" value="ECO:0007669"/>
    <property type="project" value="UniProtKB-EC"/>
</dbReference>
<dbReference type="Pfam" id="PF01288">
    <property type="entry name" value="HPPK"/>
    <property type="match status" value="1"/>
</dbReference>
<protein>
    <recommendedName>
        <fullName evidence="4">2-amino-4-hydroxy-6-hydroxymethyldihydropteridine pyrophosphokinase</fullName>
        <ecNumber evidence="3">2.7.6.3</ecNumber>
    </recommendedName>
    <alternativeName>
        <fullName evidence="11">6-hydroxymethyl-7,8-dihydropterin pyrophosphokinase</fullName>
    </alternativeName>
    <alternativeName>
        <fullName evidence="12">7,8-dihydro-6-hydroxymethylpterin-pyrophosphokinase</fullName>
    </alternativeName>
</protein>
<dbReference type="EC" id="2.7.6.3" evidence="3"/>
<dbReference type="GO" id="GO:0046654">
    <property type="term" value="P:tetrahydrofolate biosynthetic process"/>
    <property type="evidence" value="ECO:0007669"/>
    <property type="project" value="UniProtKB-UniPathway"/>
</dbReference>
<evidence type="ECO:0000259" key="13">
    <source>
        <dbReference type="PROSITE" id="PS00794"/>
    </source>
</evidence>
<dbReference type="Gene3D" id="3.30.70.560">
    <property type="entry name" value="7,8-Dihydro-6-hydroxymethylpterin-pyrophosphokinase HPPK"/>
    <property type="match status" value="1"/>
</dbReference>
<dbReference type="GO" id="GO:0046656">
    <property type="term" value="P:folic acid biosynthetic process"/>
    <property type="evidence" value="ECO:0007669"/>
    <property type="project" value="UniProtKB-KW"/>
</dbReference>
<evidence type="ECO:0000313" key="14">
    <source>
        <dbReference type="EMBL" id="ARN56705.1"/>
    </source>
</evidence>
<dbReference type="InterPro" id="IPR031314">
    <property type="entry name" value="DNK_dom"/>
</dbReference>
<evidence type="ECO:0000256" key="6">
    <source>
        <dbReference type="ARBA" id="ARBA00022741"/>
    </source>
</evidence>
<evidence type="ECO:0000256" key="5">
    <source>
        <dbReference type="ARBA" id="ARBA00022679"/>
    </source>
</evidence>
<dbReference type="GO" id="GO:0016301">
    <property type="term" value="F:kinase activity"/>
    <property type="evidence" value="ECO:0007669"/>
    <property type="project" value="UniProtKB-KW"/>
</dbReference>
<dbReference type="STRING" id="1941349.STSP1_01094"/>
<evidence type="ECO:0000256" key="2">
    <source>
        <dbReference type="ARBA" id="ARBA00005810"/>
    </source>
</evidence>
<dbReference type="InterPro" id="IPR035907">
    <property type="entry name" value="Hppk_sf"/>
</dbReference>
<dbReference type="CDD" id="cd00483">
    <property type="entry name" value="HPPK"/>
    <property type="match status" value="1"/>
</dbReference>
<comment type="similarity">
    <text evidence="2">Belongs to the HPPK family.</text>
</comment>
<dbReference type="PROSITE" id="PS00794">
    <property type="entry name" value="HPPK"/>
    <property type="match status" value="1"/>
</dbReference>
<keyword evidence="5 14" id="KW-0808">Transferase</keyword>
<dbReference type="InterPro" id="IPR000550">
    <property type="entry name" value="Hppk"/>
</dbReference>
<name>A0A1W6LLR3_9BACT</name>
<proteinExistence type="inferred from homology"/>
<keyword evidence="7 14" id="KW-0418">Kinase</keyword>
<dbReference type="SUPFAM" id="SSF52540">
    <property type="entry name" value="P-loop containing nucleoside triphosphate hydrolases"/>
    <property type="match status" value="1"/>
</dbReference>
<keyword evidence="9" id="KW-0289">Folate biosynthesis</keyword>
<evidence type="ECO:0000256" key="11">
    <source>
        <dbReference type="ARBA" id="ARBA00029766"/>
    </source>
</evidence>
<evidence type="ECO:0000313" key="15">
    <source>
        <dbReference type="Proteomes" id="UP000193334"/>
    </source>
</evidence>
<comment type="pathway">
    <text evidence="1">Cofactor biosynthesis; tetrahydrofolate biosynthesis; 2-amino-4-hydroxy-6-hydroxymethyl-7,8-dihydropteridine diphosphate from 7,8-dihydroneopterin triphosphate: step 4/4.</text>
</comment>
<evidence type="ECO:0000256" key="4">
    <source>
        <dbReference type="ARBA" id="ARBA00016218"/>
    </source>
</evidence>
<dbReference type="NCBIfam" id="TIGR01498">
    <property type="entry name" value="folK"/>
    <property type="match status" value="1"/>
</dbReference>
<dbReference type="Gene3D" id="3.40.50.300">
    <property type="entry name" value="P-loop containing nucleotide triphosphate hydrolases"/>
    <property type="match status" value="1"/>
</dbReference>
<evidence type="ECO:0000256" key="1">
    <source>
        <dbReference type="ARBA" id="ARBA00005051"/>
    </source>
</evidence>
<comment type="function">
    <text evidence="10">Catalyzes the transfer of pyrophosphate from adenosine triphosphate (ATP) to 6-hydroxymethyl-7,8-dihydropterin, an enzymatic step in folate biosynthesis pathway.</text>
</comment>
<keyword evidence="15" id="KW-1185">Reference proteome</keyword>
<dbReference type="EMBL" id="CP021023">
    <property type="protein sequence ID" value="ARN56705.1"/>
    <property type="molecule type" value="Genomic_DNA"/>
</dbReference>
<evidence type="ECO:0000256" key="7">
    <source>
        <dbReference type="ARBA" id="ARBA00022777"/>
    </source>
</evidence>
<dbReference type="UniPathway" id="UPA00077">
    <property type="reaction ID" value="UER00155"/>
</dbReference>
<sequence length="365" mass="42042">MKNAEAMQNTVYISLGSNLGDKQANIRKSLEKIAASPSCKLEKTSRIIQNSPLSSSNQPDYCNCAAKISTSLTPSEMLEFLQRIEDSLGRERQKKWGSRTIDLDIIYYNEDVINTPELQVPHPQMHLRSFVLSPLSQIAPMFKHPVLGLDTLEMLVNVRGGSFFNENHNPRLVCIAGTIGAGKTTLAKILSAKLETELLLEDYQNNPFLPFVYQGRDDLALNSELYFLDKSLQQLSRTSLRPDNIYITDYLPEKSLIFPKFWLNQEERLIFYEQFERAAINFWPASLLVHIKGPPEVCLKRIEQRQRPMESRLPEDLVYKLNSEYLRLIRNWKKSPVLEINSDHVDFTDQKAAEDIALKVRYYLK</sequence>
<reference evidence="15" key="1">
    <citation type="submission" date="2017-04" db="EMBL/GenBank/DDBJ databases">
        <title>Comparative genomics and description of representatives of a novel lineage of planctomycetes thriving in anoxic sediments.</title>
        <authorList>
            <person name="Spring S."/>
            <person name="Bunk B."/>
            <person name="Sproer C."/>
        </authorList>
    </citation>
    <scope>NUCLEOTIDE SEQUENCE [LARGE SCALE GENOMIC DNA]</scope>
    <source>
        <strain evidence="15">ST-PulAB-D4</strain>
    </source>
</reference>
<feature type="domain" description="7,8-dihydro-6-hydroxymethylpterin-pyrophosphokinase" evidence="13">
    <location>
        <begin position="95"/>
        <end position="106"/>
    </location>
</feature>
<evidence type="ECO:0000256" key="9">
    <source>
        <dbReference type="ARBA" id="ARBA00022909"/>
    </source>
</evidence>
<evidence type="ECO:0000256" key="8">
    <source>
        <dbReference type="ARBA" id="ARBA00022840"/>
    </source>
</evidence>
<dbReference type="AlphaFoldDB" id="A0A1W6LLR3"/>
<dbReference type="GO" id="GO:0005524">
    <property type="term" value="F:ATP binding"/>
    <property type="evidence" value="ECO:0007669"/>
    <property type="project" value="UniProtKB-KW"/>
</dbReference>
<dbReference type="PANTHER" id="PTHR43071:SF1">
    <property type="entry name" value="2-AMINO-4-HYDROXY-6-HYDROXYMETHYLDIHYDROPTERIDINE PYROPHOSPHOKINASE"/>
    <property type="match status" value="1"/>
</dbReference>
<gene>
    <name evidence="14" type="primary">folK</name>
    <name evidence="14" type="ORF">STSP1_01094</name>
</gene>
<evidence type="ECO:0000256" key="12">
    <source>
        <dbReference type="ARBA" id="ARBA00033413"/>
    </source>
</evidence>
<evidence type="ECO:0000256" key="3">
    <source>
        <dbReference type="ARBA" id="ARBA00013253"/>
    </source>
</evidence>
<accession>A0A1W6LLR3</accession>
<dbReference type="PANTHER" id="PTHR43071">
    <property type="entry name" value="2-AMINO-4-HYDROXY-6-HYDROXYMETHYLDIHYDROPTERIDINE PYROPHOSPHOKINASE"/>
    <property type="match status" value="1"/>
</dbReference>
<dbReference type="InterPro" id="IPR027417">
    <property type="entry name" value="P-loop_NTPase"/>
</dbReference>
<dbReference type="Proteomes" id="UP000193334">
    <property type="component" value="Chromosome"/>
</dbReference>
<dbReference type="SUPFAM" id="SSF55083">
    <property type="entry name" value="6-hydroxymethyl-7,8-dihydropterin pyrophosphokinase, HPPK"/>
    <property type="match status" value="1"/>
</dbReference>
<keyword evidence="6" id="KW-0547">Nucleotide-binding</keyword>
<organism evidence="14 15">
    <name type="scientific">Sedimentisphaera salicampi</name>
    <dbReference type="NCBI Taxonomy" id="1941349"/>
    <lineage>
        <taxon>Bacteria</taxon>
        <taxon>Pseudomonadati</taxon>
        <taxon>Planctomycetota</taxon>
        <taxon>Phycisphaerae</taxon>
        <taxon>Sedimentisphaerales</taxon>
        <taxon>Sedimentisphaeraceae</taxon>
        <taxon>Sedimentisphaera</taxon>
    </lineage>
</organism>
<dbReference type="Pfam" id="PF01712">
    <property type="entry name" value="dNK"/>
    <property type="match status" value="1"/>
</dbReference>
<evidence type="ECO:0000256" key="10">
    <source>
        <dbReference type="ARBA" id="ARBA00029409"/>
    </source>
</evidence>
<dbReference type="KEGG" id="pbp:STSP1_01094"/>
<keyword evidence="8" id="KW-0067">ATP-binding</keyword>